<sequence length="244" mass="27719">MPNNAALSLYKYDRRTVFWEQIPLTSMSRSKYQYQRIHRPKICSACNKKIQKPFWPEHRQTCGRSSNSSPSSSSTQPATPSTIVFCYICKSDVRRPSKHHRLTCGISSSSPSSSSQPAPDSDNLTCFGCNKVVQKPCWYEHARNCVELYEYICSPANQKVHKRNAQQIADKWTDANRVLGKLKAPDPEVGPIETTRLPPMKTWLHRAKWTDKLQRGAKLVPLCQDKNGTCRSALCIHDGAVYFV</sequence>
<evidence type="ECO:0000313" key="3">
    <source>
        <dbReference type="Proteomes" id="UP000017559"/>
    </source>
</evidence>
<proteinExistence type="predicted"/>
<organism evidence="2 3">
    <name type="scientific">Moniliophthora roreri (strain MCA 2997)</name>
    <name type="common">Cocoa frosty pod rot fungus</name>
    <name type="synonym">Crinipellis roreri</name>
    <dbReference type="NCBI Taxonomy" id="1381753"/>
    <lineage>
        <taxon>Eukaryota</taxon>
        <taxon>Fungi</taxon>
        <taxon>Dikarya</taxon>
        <taxon>Basidiomycota</taxon>
        <taxon>Agaricomycotina</taxon>
        <taxon>Agaricomycetes</taxon>
        <taxon>Agaricomycetidae</taxon>
        <taxon>Agaricales</taxon>
        <taxon>Marasmiineae</taxon>
        <taxon>Marasmiaceae</taxon>
        <taxon>Moniliophthora</taxon>
    </lineage>
</organism>
<name>V2XAX9_MONRO</name>
<keyword evidence="3" id="KW-1185">Reference proteome</keyword>
<accession>V2XAX9</accession>
<feature type="region of interest" description="Disordered" evidence="1">
    <location>
        <begin position="58"/>
        <end position="78"/>
    </location>
</feature>
<evidence type="ECO:0000256" key="1">
    <source>
        <dbReference type="SAM" id="MobiDB-lite"/>
    </source>
</evidence>
<gene>
    <name evidence="2" type="ORF">Moror_7139</name>
</gene>
<dbReference type="EMBL" id="AWSO01000050">
    <property type="protein sequence ID" value="ESK96353.1"/>
    <property type="molecule type" value="Genomic_DNA"/>
</dbReference>
<protein>
    <submittedName>
        <fullName evidence="2">Uncharacterized protein</fullName>
    </submittedName>
</protein>
<reference evidence="2 3" key="1">
    <citation type="journal article" date="2014" name="BMC Genomics">
        <title>Genome and secretome analysis of the hemibiotrophic fungal pathogen, Moniliophthora roreri, which causes frosty pod rot disease of cacao: mechanisms of the biotrophic and necrotrophic phases.</title>
        <authorList>
            <person name="Meinhardt L.W."/>
            <person name="Costa G.G.L."/>
            <person name="Thomazella D.P.T."/>
            <person name="Teixeira P.J.P.L."/>
            <person name="Carazzolle M.F."/>
            <person name="Schuster S.C."/>
            <person name="Carlson J.E."/>
            <person name="Guiltinan M.J."/>
            <person name="Mieczkowski P."/>
            <person name="Farmer A."/>
            <person name="Ramaraj T."/>
            <person name="Crozier J."/>
            <person name="Davis R.E."/>
            <person name="Shao J."/>
            <person name="Melnick R.L."/>
            <person name="Pereira G.A.G."/>
            <person name="Bailey B.A."/>
        </authorList>
    </citation>
    <scope>NUCLEOTIDE SEQUENCE [LARGE SCALE GENOMIC DNA]</scope>
    <source>
        <strain evidence="2 3">MCA 2997</strain>
    </source>
</reference>
<dbReference type="HOGENOM" id="CLU_1138253_0_0_1"/>
<dbReference type="Proteomes" id="UP000017559">
    <property type="component" value="Unassembled WGS sequence"/>
</dbReference>
<feature type="compositionally biased region" description="Low complexity" evidence="1">
    <location>
        <begin position="65"/>
        <end position="78"/>
    </location>
</feature>
<evidence type="ECO:0000313" key="2">
    <source>
        <dbReference type="EMBL" id="ESK96353.1"/>
    </source>
</evidence>
<comment type="caution">
    <text evidence="2">The sequence shown here is derived from an EMBL/GenBank/DDBJ whole genome shotgun (WGS) entry which is preliminary data.</text>
</comment>
<dbReference type="AlphaFoldDB" id="V2XAX9"/>
<dbReference type="KEGG" id="mrr:Moror_7139"/>